<feature type="transmembrane region" description="Helical" evidence="1">
    <location>
        <begin position="302"/>
        <end position="327"/>
    </location>
</feature>
<organism evidence="3 4">
    <name type="scientific">Helianthus annuus</name>
    <name type="common">Common sunflower</name>
    <dbReference type="NCBI Taxonomy" id="4232"/>
    <lineage>
        <taxon>Eukaryota</taxon>
        <taxon>Viridiplantae</taxon>
        <taxon>Streptophyta</taxon>
        <taxon>Embryophyta</taxon>
        <taxon>Tracheophyta</taxon>
        <taxon>Spermatophyta</taxon>
        <taxon>Magnoliopsida</taxon>
        <taxon>eudicotyledons</taxon>
        <taxon>Gunneridae</taxon>
        <taxon>Pentapetalae</taxon>
        <taxon>asterids</taxon>
        <taxon>campanulids</taxon>
        <taxon>Asterales</taxon>
        <taxon>Asteraceae</taxon>
        <taxon>Asteroideae</taxon>
        <taxon>Heliantheae alliance</taxon>
        <taxon>Heliantheae</taxon>
        <taxon>Helianthus</taxon>
    </lineage>
</organism>
<name>A0A251TUT9_HELAN</name>
<dbReference type="Gramene" id="mRNA:HanXRQr2_Chr03g0096011">
    <property type="protein sequence ID" value="CDS:HanXRQr2_Chr03g0096011.1"/>
    <property type="gene ID" value="HanXRQr2_Chr03g0096011"/>
</dbReference>
<gene>
    <name evidence="3" type="ORF">HannXRQ_Chr09g0254571</name>
    <name evidence="2" type="ORF">HanXRQr2_Chr03g0096011</name>
</gene>
<dbReference type="PANTHER" id="PTHR35307:SF8">
    <property type="entry name" value="GUSTATORY RECEPTOR"/>
    <property type="match status" value="1"/>
</dbReference>
<dbReference type="InParanoid" id="A0A251TUT9"/>
<protein>
    <submittedName>
        <fullName evidence="3">Uncharacterized protein</fullName>
    </submittedName>
</protein>
<keyword evidence="1" id="KW-0812">Transmembrane</keyword>
<dbReference type="PANTHER" id="PTHR35307">
    <property type="entry name" value="PROTEIN, PUTATIVE-RELATED"/>
    <property type="match status" value="1"/>
</dbReference>
<feature type="transmembrane region" description="Helical" evidence="1">
    <location>
        <begin position="386"/>
        <end position="406"/>
    </location>
</feature>
<proteinExistence type="predicted"/>
<evidence type="ECO:0000313" key="3">
    <source>
        <dbReference type="EMBL" id="OTG14907.1"/>
    </source>
</evidence>
<reference evidence="2 4" key="1">
    <citation type="journal article" date="2017" name="Nature">
        <title>The sunflower genome provides insights into oil metabolism, flowering and Asterid evolution.</title>
        <authorList>
            <person name="Badouin H."/>
            <person name="Gouzy J."/>
            <person name="Grassa C.J."/>
            <person name="Murat F."/>
            <person name="Staton S.E."/>
            <person name="Cottret L."/>
            <person name="Lelandais-Briere C."/>
            <person name="Owens G.L."/>
            <person name="Carrere S."/>
            <person name="Mayjonade B."/>
            <person name="Legrand L."/>
            <person name="Gill N."/>
            <person name="Kane N.C."/>
            <person name="Bowers J.E."/>
            <person name="Hubner S."/>
            <person name="Bellec A."/>
            <person name="Berard A."/>
            <person name="Berges H."/>
            <person name="Blanchet N."/>
            <person name="Boniface M.C."/>
            <person name="Brunel D."/>
            <person name="Catrice O."/>
            <person name="Chaidir N."/>
            <person name="Claudel C."/>
            <person name="Donnadieu C."/>
            <person name="Faraut T."/>
            <person name="Fievet G."/>
            <person name="Helmstetter N."/>
            <person name="King M."/>
            <person name="Knapp S.J."/>
            <person name="Lai Z."/>
            <person name="Le Paslier M.C."/>
            <person name="Lippi Y."/>
            <person name="Lorenzon L."/>
            <person name="Mandel J.R."/>
            <person name="Marage G."/>
            <person name="Marchand G."/>
            <person name="Marquand E."/>
            <person name="Bret-Mestries E."/>
            <person name="Morien E."/>
            <person name="Nambeesan S."/>
            <person name="Nguyen T."/>
            <person name="Pegot-Espagnet P."/>
            <person name="Pouilly N."/>
            <person name="Raftis F."/>
            <person name="Sallet E."/>
            <person name="Schiex T."/>
            <person name="Thomas J."/>
            <person name="Vandecasteele C."/>
            <person name="Vares D."/>
            <person name="Vear F."/>
            <person name="Vautrin S."/>
            <person name="Crespi M."/>
            <person name="Mangin B."/>
            <person name="Burke J.M."/>
            <person name="Salse J."/>
            <person name="Munos S."/>
            <person name="Vincourt P."/>
            <person name="Rieseberg L.H."/>
            <person name="Langlade N.B."/>
        </authorList>
    </citation>
    <scope>NUCLEOTIDE SEQUENCE [LARGE SCALE GENOMIC DNA]</scope>
    <source>
        <strain evidence="4">cv. SF193</strain>
        <tissue evidence="2">Leaves</tissue>
    </source>
</reference>
<dbReference type="OrthoDB" id="1915303at2759"/>
<dbReference type="OMA" id="KCHESAI"/>
<reference evidence="3" key="2">
    <citation type="submission" date="2017-02" db="EMBL/GenBank/DDBJ databases">
        <title>Sunflower complete genome.</title>
        <authorList>
            <person name="Langlade N."/>
            <person name="Munos S."/>
        </authorList>
    </citation>
    <scope>NUCLEOTIDE SEQUENCE [LARGE SCALE GENOMIC DNA]</scope>
    <source>
        <tissue evidence="3">Leaves</tissue>
    </source>
</reference>
<keyword evidence="1" id="KW-1133">Transmembrane helix</keyword>
<evidence type="ECO:0000256" key="1">
    <source>
        <dbReference type="SAM" id="Phobius"/>
    </source>
</evidence>
<feature type="transmembrane region" description="Helical" evidence="1">
    <location>
        <begin position="143"/>
        <end position="165"/>
    </location>
</feature>
<evidence type="ECO:0000313" key="4">
    <source>
        <dbReference type="Proteomes" id="UP000215914"/>
    </source>
</evidence>
<feature type="transmembrane region" description="Helical" evidence="1">
    <location>
        <begin position="49"/>
        <end position="70"/>
    </location>
</feature>
<dbReference type="EMBL" id="MNCJ02000318">
    <property type="protein sequence ID" value="KAF5813248.1"/>
    <property type="molecule type" value="Genomic_DNA"/>
</dbReference>
<reference evidence="2" key="3">
    <citation type="submission" date="2020-06" db="EMBL/GenBank/DDBJ databases">
        <title>Helianthus annuus Genome sequencing and assembly Release 2.</title>
        <authorList>
            <person name="Gouzy J."/>
            <person name="Langlade N."/>
            <person name="Munos S."/>
        </authorList>
    </citation>
    <scope>NUCLEOTIDE SEQUENCE</scope>
    <source>
        <tissue evidence="2">Leaves</tissue>
    </source>
</reference>
<keyword evidence="1" id="KW-0472">Membrane</keyword>
<feature type="transmembrane region" description="Helical" evidence="1">
    <location>
        <begin position="177"/>
        <end position="201"/>
    </location>
</feature>
<feature type="transmembrane region" description="Helical" evidence="1">
    <location>
        <begin position="262"/>
        <end position="282"/>
    </location>
</feature>
<dbReference type="AlphaFoldDB" id="A0A251TUT9"/>
<evidence type="ECO:0000313" key="2">
    <source>
        <dbReference type="EMBL" id="KAF5813248.1"/>
    </source>
</evidence>
<keyword evidence="4" id="KW-1185">Reference proteome</keyword>
<dbReference type="EMBL" id="CM007898">
    <property type="protein sequence ID" value="OTG14907.1"/>
    <property type="molecule type" value="Genomic_DNA"/>
</dbReference>
<feature type="transmembrane region" description="Helical" evidence="1">
    <location>
        <begin position="114"/>
        <end position="131"/>
    </location>
</feature>
<sequence length="736" mass="83326">MAEFCKNIKLQLNQSRLIQDFINVNGSSLAEVCRAIETEDKYSEPMVVIGYYITVASIICLYAIMLDLSYDLRYNKFWFPSKYFSLNAASITIIAVAIKLPMDLSTPMPGVEDQVAKLGGLGFMCVMMCNFMPSLASMDNKSLFANVTGISILVITLIVNVAIQIKTQVIFNEHPFMTIACIYMGMLLFLLIILISSAITIPTSKKVLELKYQGIMNDQNPQENLLFTTSLENLKQHMRKYWIMAKTGSPQFVVASTPLSSASGIICAVSLVMHISLLWQLWPTRSSRKKTNPVYKQSTSQISMIQIVGVVMGSIAPISRCFTVLSFNSFANRNRKIFSVFKVENHWTQKVCEWKENPLSFFSIEMDHLHNLKNHILITCIGFQKVIVVSCKIIELIPVAVIIFVINCFKSLKAMLFTPPTASGSDHDTNDDLSNYVLLLEDDVPLTKYPVKRILASLNRLIEKAEKKQHNNLLKLLERSVSFEGVTTFDIDQIQSILPVESFNTWSLPIISLACIAFIIPNIDKDAVNNLLDSVHEGLFLTHVVEEGLNKASEYVNIQRATVTLWYEVKNKCKWLETTLKRSAYVGKTATEIIQLFTHKAEEVLNEFNTSSNGEPTEKEKFPSKVIAANSMYRITQAIVHTYESNNLEIIEAELFTRLSNMIADILAACLTNIPRVVIMKCHESAIERREDSVMDAVNLLGRTSEIIKRLETRVPNMDQDKMAFIDEWRLHLRQP</sequence>
<accession>A0A251TUT9</accession>
<dbReference type="Proteomes" id="UP000215914">
    <property type="component" value="Chromosome 9"/>
</dbReference>
<feature type="transmembrane region" description="Helical" evidence="1">
    <location>
        <begin position="82"/>
        <end position="102"/>
    </location>
</feature>